<dbReference type="SUPFAM" id="SSF55136">
    <property type="entry name" value="Probable bacterial effector-binding domain"/>
    <property type="match status" value="1"/>
</dbReference>
<gene>
    <name evidence="2" type="ORF">DFR58_108112</name>
</gene>
<dbReference type="InterPro" id="IPR008319">
    <property type="entry name" value="GyrI-like_CCH_Lin2189-like"/>
</dbReference>
<dbReference type="Pfam" id="PF06445">
    <property type="entry name" value="GyrI-like"/>
    <property type="match status" value="1"/>
</dbReference>
<sequence length="222" mass="26190">MSDKLDYKKEFKDLYMPKNKPSLIDVPPMNFILINGKGSPQQEEYQNAISILYALSFTIKMSKMSGNQPQGYFEYVVPPLEGLWWCENGGFDFEKRDIWRWTSMMRQPEFVTMEVFKWAFDECKKKKPELDISRARFEQFTEDLCVQMMHTGPYSDEPKSIEMMGKFVEESNLVDVTGIDRKHHEIYLSDPRKTAPEKLRTVLRHPVEKRIDMGRYGDAPVY</sequence>
<accession>A0A369B9F2</accession>
<evidence type="ECO:0000313" key="3">
    <source>
        <dbReference type="Proteomes" id="UP000253034"/>
    </source>
</evidence>
<dbReference type="InterPro" id="IPR029442">
    <property type="entry name" value="GyrI-like"/>
</dbReference>
<keyword evidence="3" id="KW-1185">Reference proteome</keyword>
<dbReference type="RefSeq" id="WP_114297455.1">
    <property type="nucleotide sequence ID" value="NZ_QPJT01000008.1"/>
</dbReference>
<dbReference type="EMBL" id="QPJT01000008">
    <property type="protein sequence ID" value="RCX17218.1"/>
    <property type="molecule type" value="Genomic_DNA"/>
</dbReference>
<proteinExistence type="predicted"/>
<evidence type="ECO:0000259" key="1">
    <source>
        <dbReference type="Pfam" id="PF06445"/>
    </source>
</evidence>
<feature type="domain" description="GyrI-like small molecule binding" evidence="1">
    <location>
        <begin position="20"/>
        <end position="207"/>
    </location>
</feature>
<name>A0A369B9F2_9FIRM</name>
<dbReference type="PIRSF" id="PIRSF031644">
    <property type="entry name" value="UCP031644"/>
    <property type="match status" value="1"/>
</dbReference>
<organism evidence="2 3">
    <name type="scientific">Anaerobacterium chartisolvens</name>
    <dbReference type="NCBI Taxonomy" id="1297424"/>
    <lineage>
        <taxon>Bacteria</taxon>
        <taxon>Bacillati</taxon>
        <taxon>Bacillota</taxon>
        <taxon>Clostridia</taxon>
        <taxon>Eubacteriales</taxon>
        <taxon>Oscillospiraceae</taxon>
        <taxon>Anaerobacterium</taxon>
    </lineage>
</organism>
<dbReference type="AlphaFoldDB" id="A0A369B9F2"/>
<dbReference type="InterPro" id="IPR011256">
    <property type="entry name" value="Reg_factor_effector_dom_sf"/>
</dbReference>
<evidence type="ECO:0000313" key="2">
    <source>
        <dbReference type="EMBL" id="RCX17218.1"/>
    </source>
</evidence>
<dbReference type="Gene3D" id="3.20.80.10">
    <property type="entry name" value="Regulatory factor, effector binding domain"/>
    <property type="match status" value="1"/>
</dbReference>
<dbReference type="OrthoDB" id="4772335at2"/>
<protein>
    <recommendedName>
        <fullName evidence="1">GyrI-like small molecule binding domain-containing protein</fullName>
    </recommendedName>
</protein>
<dbReference type="Proteomes" id="UP000253034">
    <property type="component" value="Unassembled WGS sequence"/>
</dbReference>
<comment type="caution">
    <text evidence="2">The sequence shown here is derived from an EMBL/GenBank/DDBJ whole genome shotgun (WGS) entry which is preliminary data.</text>
</comment>
<reference evidence="2 3" key="1">
    <citation type="submission" date="2018-07" db="EMBL/GenBank/DDBJ databases">
        <title>Genomic Encyclopedia of Type Strains, Phase IV (KMG-IV): sequencing the most valuable type-strain genomes for metagenomic binning, comparative biology and taxonomic classification.</title>
        <authorList>
            <person name="Goeker M."/>
        </authorList>
    </citation>
    <scope>NUCLEOTIDE SEQUENCE [LARGE SCALE GENOMIC DNA]</scope>
    <source>
        <strain evidence="2 3">DSM 27016</strain>
    </source>
</reference>